<evidence type="ECO:0000313" key="2">
    <source>
        <dbReference type="EMBL" id="MBK1661903.1"/>
    </source>
</evidence>
<dbReference type="Proteomes" id="UP000697995">
    <property type="component" value="Unassembled WGS sequence"/>
</dbReference>
<organism evidence="2 3">
    <name type="scientific">Paracraurococcus ruber</name>
    <dbReference type="NCBI Taxonomy" id="77675"/>
    <lineage>
        <taxon>Bacteria</taxon>
        <taxon>Pseudomonadati</taxon>
        <taxon>Pseudomonadota</taxon>
        <taxon>Alphaproteobacteria</taxon>
        <taxon>Acetobacterales</taxon>
        <taxon>Roseomonadaceae</taxon>
        <taxon>Paracraurococcus</taxon>
    </lineage>
</organism>
<feature type="region of interest" description="Disordered" evidence="1">
    <location>
        <begin position="116"/>
        <end position="147"/>
    </location>
</feature>
<name>A0ABS1D5D1_9PROT</name>
<accession>A0ABS1D5D1</accession>
<reference evidence="2 3" key="1">
    <citation type="journal article" date="2020" name="Microorganisms">
        <title>Osmotic Adaptation and Compatible Solute Biosynthesis of Phototrophic Bacteria as Revealed from Genome Analyses.</title>
        <authorList>
            <person name="Imhoff J.F."/>
            <person name="Rahn T."/>
            <person name="Kunzel S."/>
            <person name="Keller A."/>
            <person name="Neulinger S.C."/>
        </authorList>
    </citation>
    <scope>NUCLEOTIDE SEQUENCE [LARGE SCALE GENOMIC DNA]</scope>
    <source>
        <strain evidence="2 3">DSM 15382</strain>
    </source>
</reference>
<evidence type="ECO:0000313" key="3">
    <source>
        <dbReference type="Proteomes" id="UP000697995"/>
    </source>
</evidence>
<proteinExistence type="predicted"/>
<keyword evidence="3" id="KW-1185">Reference proteome</keyword>
<protein>
    <submittedName>
        <fullName evidence="2">Uncharacterized protein</fullName>
    </submittedName>
</protein>
<gene>
    <name evidence="2" type="ORF">CKO45_27300</name>
</gene>
<dbReference type="EMBL" id="NRSG01000400">
    <property type="protein sequence ID" value="MBK1661903.1"/>
    <property type="molecule type" value="Genomic_DNA"/>
</dbReference>
<sequence length="147" mass="15239">MVKMAGFGGDAATRRGNSRMSIIREAADCLPRGRLPLACREPGPPRGAIRAKDLDPAAEEARLVARPGAVSLIRVALPLRPMGQDPGQQGPGRLAPGAAQALELPGRMLAARGMPAQPVRPGAQRRGLVPDPGARFRRSGQAASATG</sequence>
<comment type="caution">
    <text evidence="2">The sequence shown here is derived from an EMBL/GenBank/DDBJ whole genome shotgun (WGS) entry which is preliminary data.</text>
</comment>
<evidence type="ECO:0000256" key="1">
    <source>
        <dbReference type="SAM" id="MobiDB-lite"/>
    </source>
</evidence>